<dbReference type="RefSeq" id="WP_014776194.1">
    <property type="nucleotide sequence ID" value="NC_018011.1"/>
</dbReference>
<gene>
    <name evidence="1" type="ordered locus">Alfi_2721</name>
</gene>
<evidence type="ECO:0000313" key="1">
    <source>
        <dbReference type="EMBL" id="AFL78981.1"/>
    </source>
</evidence>
<dbReference type="AlphaFoldDB" id="I3YPR3"/>
<proteinExistence type="predicted"/>
<dbReference type="HOGENOM" id="CLU_1923115_0_0_10"/>
<organism evidence="1 2">
    <name type="scientific">Alistipes finegoldii (strain DSM 17242 / JCM 16770 / CCUG 46020 / CIP 107999 / KCTC 15236 / AHN 2437)</name>
    <dbReference type="NCBI Taxonomy" id="679935"/>
    <lineage>
        <taxon>Bacteria</taxon>
        <taxon>Pseudomonadati</taxon>
        <taxon>Bacteroidota</taxon>
        <taxon>Bacteroidia</taxon>
        <taxon>Bacteroidales</taxon>
        <taxon>Rikenellaceae</taxon>
        <taxon>Alistipes</taxon>
    </lineage>
</organism>
<sequence>MNCWRTKAIIAGTSFGMLFTAIKDEIDIPDVLPEIIPSAWFDNLDRYRITAQLSTSRRGVCIVARSDTSADLKIERRDSAHYFINVPASATVDMDEGEIVLTIELRDTLTDAVLKAERRTIPLIKAREIRP</sequence>
<reference evidence="2" key="1">
    <citation type="journal article" date="2013" name="Stand. Genomic Sci.">
        <title>Complete genome sequence of the bile-resistant pigment-producing anaerobe Alistipes finegoldii type strain (AHN2437(T)).</title>
        <authorList>
            <person name="Mavromatis K."/>
            <person name="Stackebrandt E."/>
            <person name="Munk C."/>
            <person name="Lapidus A."/>
            <person name="Nolan M."/>
            <person name="Lucas S."/>
            <person name="Hammon N."/>
            <person name="Deshpande S."/>
            <person name="Cheng J.F."/>
            <person name="Tapia R."/>
            <person name="Goodwin L.A."/>
            <person name="Pitluck S."/>
            <person name="Liolios K."/>
            <person name="Pagani I."/>
            <person name="Ivanova N."/>
            <person name="Mikhailova N."/>
            <person name="Huntemann M."/>
            <person name="Pati A."/>
            <person name="Chen A."/>
            <person name="Palaniappan K."/>
            <person name="Land M."/>
            <person name="Hauser L."/>
            <person name="Rohde M."/>
            <person name="Gronow S."/>
            <person name="Goker M."/>
            <person name="Detter J.C."/>
            <person name="Bristow J."/>
            <person name="Eisen J.A."/>
            <person name="Markowitz V."/>
            <person name="Hugenholtz P."/>
            <person name="Kyrpides N.C."/>
            <person name="Klenk H.P."/>
            <person name="Woyke T."/>
        </authorList>
    </citation>
    <scope>NUCLEOTIDE SEQUENCE</scope>
    <source>
        <strain evidence="2">DSM 17242 / JCM 16770 / AHN 2437 / CCUG 46020 / CIP 107999</strain>
    </source>
</reference>
<dbReference type="KEGG" id="afd:Alfi_2721"/>
<name>I3YPR3_ALIFI</name>
<dbReference type="EMBL" id="CP003274">
    <property type="protein sequence ID" value="AFL78981.1"/>
    <property type="molecule type" value="Genomic_DNA"/>
</dbReference>
<dbReference type="STRING" id="679935.Alfi_2721"/>
<accession>I3YPR3</accession>
<protein>
    <submittedName>
        <fullName evidence="1">Uncharacterized protein</fullName>
    </submittedName>
</protein>
<dbReference type="Proteomes" id="UP000006052">
    <property type="component" value="Chromosome"/>
</dbReference>
<evidence type="ECO:0000313" key="2">
    <source>
        <dbReference type="Proteomes" id="UP000006052"/>
    </source>
</evidence>